<dbReference type="PANTHER" id="PTHR37947">
    <property type="entry name" value="BLL2462 PROTEIN"/>
    <property type="match status" value="1"/>
</dbReference>
<accession>A0ABS7C4T4</accession>
<keyword evidence="2" id="KW-0315">Glutamine amidotransferase</keyword>
<dbReference type="InterPro" id="IPR010768">
    <property type="entry name" value="GATase1-like"/>
</dbReference>
<name>A0ABS7C4T4_9BACL</name>
<dbReference type="Gene3D" id="3.40.50.880">
    <property type="match status" value="1"/>
</dbReference>
<dbReference type="InterPro" id="IPR029062">
    <property type="entry name" value="Class_I_gatase-like"/>
</dbReference>
<evidence type="ECO:0000313" key="3">
    <source>
        <dbReference type="Proteomes" id="UP001519887"/>
    </source>
</evidence>
<proteinExistence type="predicted"/>
<sequence>MKSELSVLFVGESWFMHTIEVKGFDTFTFSGYDEAVEWIQKAIETSGHRFTHIPSHEVSKRFPATLAELQKYDVVLVSDVGANTFLLSPDTFLRSKRTVNKLALIAEFVKHGGGFGMIGGYLTFQGIEAKGNYKHTIIEEILPVELMEGDDRVELPEGVELTMSEAALPWLEGMPEKWPYILGYNRLKAKEDANVLISNGKDPIITIGSYGEGRTLAYATDCSPHWSPLEFCEWEYYSLLWDRLITSLAQSDRVN</sequence>
<dbReference type="PANTHER" id="PTHR37947:SF1">
    <property type="entry name" value="BLL2462 PROTEIN"/>
    <property type="match status" value="1"/>
</dbReference>
<feature type="domain" description="Putative glutamine amidotransferase" evidence="1">
    <location>
        <begin position="7"/>
        <end position="248"/>
    </location>
</feature>
<dbReference type="Pfam" id="PF07090">
    <property type="entry name" value="GATase1_like"/>
    <property type="match status" value="1"/>
</dbReference>
<protein>
    <submittedName>
        <fullName evidence="2">Glutamine amidotransferase</fullName>
    </submittedName>
</protein>
<evidence type="ECO:0000313" key="2">
    <source>
        <dbReference type="EMBL" id="MBW7455795.1"/>
    </source>
</evidence>
<gene>
    <name evidence="2" type="ORF">K0U00_17345</name>
</gene>
<dbReference type="SUPFAM" id="SSF52317">
    <property type="entry name" value="Class I glutamine amidotransferase-like"/>
    <property type="match status" value="1"/>
</dbReference>
<dbReference type="RefSeq" id="WP_210046490.1">
    <property type="nucleotide sequence ID" value="NZ_JBHLVU010000030.1"/>
</dbReference>
<evidence type="ECO:0000259" key="1">
    <source>
        <dbReference type="Pfam" id="PF07090"/>
    </source>
</evidence>
<dbReference type="EMBL" id="JAHZIK010000435">
    <property type="protein sequence ID" value="MBW7455795.1"/>
    <property type="molecule type" value="Genomic_DNA"/>
</dbReference>
<keyword evidence="3" id="KW-1185">Reference proteome</keyword>
<dbReference type="Proteomes" id="UP001519887">
    <property type="component" value="Unassembled WGS sequence"/>
</dbReference>
<reference evidence="2 3" key="1">
    <citation type="submission" date="2021-07" db="EMBL/GenBank/DDBJ databases">
        <title>Paenibacillus radiodurans sp. nov., isolated from the southeastern edge of Tengger Desert.</title>
        <authorList>
            <person name="Zhang G."/>
        </authorList>
    </citation>
    <scope>NUCLEOTIDE SEQUENCE [LARGE SCALE GENOMIC DNA]</scope>
    <source>
        <strain evidence="2 3">CCM 7311</strain>
    </source>
</reference>
<organism evidence="2 3">
    <name type="scientific">Paenibacillus sepulcri</name>
    <dbReference type="NCBI Taxonomy" id="359917"/>
    <lineage>
        <taxon>Bacteria</taxon>
        <taxon>Bacillati</taxon>
        <taxon>Bacillota</taxon>
        <taxon>Bacilli</taxon>
        <taxon>Bacillales</taxon>
        <taxon>Paenibacillaceae</taxon>
        <taxon>Paenibacillus</taxon>
    </lineage>
</organism>
<comment type="caution">
    <text evidence="2">The sequence shown here is derived from an EMBL/GenBank/DDBJ whole genome shotgun (WGS) entry which is preliminary data.</text>
</comment>